<organism evidence="1 2">
    <name type="scientific">Meloidogyne enterolobii</name>
    <name type="common">Root-knot nematode worm</name>
    <name type="synonym">Meloidogyne mayaguensis</name>
    <dbReference type="NCBI Taxonomy" id="390850"/>
    <lineage>
        <taxon>Eukaryota</taxon>
        <taxon>Metazoa</taxon>
        <taxon>Ecdysozoa</taxon>
        <taxon>Nematoda</taxon>
        <taxon>Chromadorea</taxon>
        <taxon>Rhabditida</taxon>
        <taxon>Tylenchina</taxon>
        <taxon>Tylenchomorpha</taxon>
        <taxon>Tylenchoidea</taxon>
        <taxon>Meloidogynidae</taxon>
        <taxon>Meloidogyninae</taxon>
        <taxon>Meloidogyne</taxon>
    </lineage>
</organism>
<dbReference type="Proteomes" id="UP001497535">
    <property type="component" value="Unassembled WGS sequence"/>
</dbReference>
<dbReference type="EMBL" id="CAVMJV010000055">
    <property type="protein sequence ID" value="CAK5084904.1"/>
    <property type="molecule type" value="Genomic_DNA"/>
</dbReference>
<keyword evidence="2" id="KW-1185">Reference proteome</keyword>
<evidence type="ECO:0000313" key="2">
    <source>
        <dbReference type="Proteomes" id="UP001497535"/>
    </source>
</evidence>
<evidence type="ECO:0000313" key="1">
    <source>
        <dbReference type="EMBL" id="CAK5084904.1"/>
    </source>
</evidence>
<reference evidence="1" key="1">
    <citation type="submission" date="2023-11" db="EMBL/GenBank/DDBJ databases">
        <authorList>
            <person name="Poullet M."/>
        </authorList>
    </citation>
    <scope>NUCLEOTIDE SEQUENCE</scope>
    <source>
        <strain evidence="1">E1834</strain>
    </source>
</reference>
<gene>
    <name evidence="1" type="ORF">MENTE1834_LOCUS32313</name>
</gene>
<proteinExistence type="predicted"/>
<protein>
    <submittedName>
        <fullName evidence="1">Uncharacterized protein</fullName>
    </submittedName>
</protein>
<name>A0ACB1A0G9_MELEN</name>
<sequence>MLKFLIILTCLIIKTHSWTWQDYPSPRGPDYWKCGVAKPAWVCDPDGMLTDQQREEIVQLVEDFKEKTRRPNSKFLCMPEGLRLVVALSKSKIDPRRKTSSGYTELCTNDRNWTASDRTECESRVHGIELNTDGLHNCAQIYFFWRLYDIDYEKLNREVVRIKEFSLGSIVRPKNFPLALQ</sequence>
<accession>A0ACB1A0G9</accession>
<comment type="caution">
    <text evidence="1">The sequence shown here is derived from an EMBL/GenBank/DDBJ whole genome shotgun (WGS) entry which is preliminary data.</text>
</comment>